<dbReference type="RefSeq" id="WP_012218242.1">
    <property type="nucleotide sequence ID" value="NC_010087.1"/>
</dbReference>
<dbReference type="KEGG" id="bmu:Bmul_5890"/>
<reference evidence="1 2" key="1">
    <citation type="submission" date="2007-04" db="EMBL/GenBank/DDBJ databases">
        <title>Complete genome sequence of Burkholderia multivorans ATCC 17616.</title>
        <authorList>
            <person name="Ohtsubo Y."/>
            <person name="Yamashita A."/>
            <person name="Kurokawa K."/>
            <person name="Takami H."/>
            <person name="Yuhara S."/>
            <person name="Nishiyama E."/>
            <person name="Endo R."/>
            <person name="Miyazaki R."/>
            <person name="Ono A."/>
            <person name="Yano K."/>
            <person name="Ito M."/>
            <person name="Sota M."/>
            <person name="Yuji N."/>
            <person name="Hattori M."/>
            <person name="Tsuda M."/>
        </authorList>
    </citation>
    <scope>NUCLEOTIDE SEQUENCE [LARGE SCALE GENOMIC DNA]</scope>
    <source>
        <strain evidence="2">ATCC 17616 / 249</strain>
    </source>
</reference>
<dbReference type="HOGENOM" id="CLU_1692186_0_0_4"/>
<dbReference type="KEGG" id="bmj:BMULJ_05635"/>
<evidence type="ECO:0000313" key="1">
    <source>
        <dbReference type="EMBL" id="BAG47462.1"/>
    </source>
</evidence>
<evidence type="ECO:0000313" key="2">
    <source>
        <dbReference type="Proteomes" id="UP000008815"/>
    </source>
</evidence>
<sequence length="149" mass="16386">MTLIVNLDGAGQHYRLCFVRSPWAWFTCLPLDEQCGERWADVPYQNAAKPPYSDSRAQLLRVAFDAPNLLPPEAGRHGHAWSVQQINHGAAPWLRSEDFVDALTPTVPAGATLATFVERIEAAGGTVYGPLGWAELPPWQRPDVVPQTG</sequence>
<proteinExistence type="predicted"/>
<gene>
    <name evidence="1" type="ordered locus">BMULJ_05635</name>
</gene>
<name>A0A0H3KUX8_BURM1</name>
<dbReference type="Proteomes" id="UP000008815">
    <property type="component" value="Chromosome 3"/>
</dbReference>
<organism evidence="1 2">
    <name type="scientific">Burkholderia multivorans (strain ATCC 17616 / 249)</name>
    <dbReference type="NCBI Taxonomy" id="395019"/>
    <lineage>
        <taxon>Bacteria</taxon>
        <taxon>Pseudomonadati</taxon>
        <taxon>Pseudomonadota</taxon>
        <taxon>Betaproteobacteria</taxon>
        <taxon>Burkholderiales</taxon>
        <taxon>Burkholderiaceae</taxon>
        <taxon>Burkholderia</taxon>
        <taxon>Burkholderia cepacia complex</taxon>
    </lineage>
</organism>
<keyword evidence="2" id="KW-1185">Reference proteome</keyword>
<dbReference type="EMBL" id="AP009387">
    <property type="protein sequence ID" value="BAG47462.1"/>
    <property type="molecule type" value="Genomic_DNA"/>
</dbReference>
<dbReference type="eggNOG" id="ENOG50316IM">
    <property type="taxonomic scope" value="Bacteria"/>
</dbReference>
<accession>A0A0H3KUX8</accession>
<protein>
    <submittedName>
        <fullName evidence="1">Uncharacterized protein</fullName>
    </submittedName>
</protein>
<dbReference type="AlphaFoldDB" id="A0A0H3KUX8"/>
<dbReference type="GeneID" id="93169282"/>